<feature type="non-terminal residue" evidence="1">
    <location>
        <position position="1"/>
    </location>
</feature>
<evidence type="ECO:0000313" key="2">
    <source>
        <dbReference type="Proteomes" id="UP001629235"/>
    </source>
</evidence>
<gene>
    <name evidence="1" type="ORF">PQR01_40985</name>
</gene>
<reference evidence="1 2" key="1">
    <citation type="journal article" date="2024" name="Chem. Sci.">
        <title>Discovery of megapolipeptins by genome mining of a Burkholderiales bacteria collection.</title>
        <authorList>
            <person name="Paulo B.S."/>
            <person name="Recchia M.J.J."/>
            <person name="Lee S."/>
            <person name="Fergusson C.H."/>
            <person name="Romanowski S.B."/>
            <person name="Hernandez A."/>
            <person name="Krull N."/>
            <person name="Liu D.Y."/>
            <person name="Cavanagh H."/>
            <person name="Bos A."/>
            <person name="Gray C.A."/>
            <person name="Murphy B.T."/>
            <person name="Linington R.G."/>
            <person name="Eustaquio A.S."/>
        </authorList>
    </citation>
    <scope>NUCLEOTIDE SEQUENCE [LARGE SCALE GENOMIC DNA]</scope>
    <source>
        <strain evidence="1 2">RL18-126-BIB-B</strain>
    </source>
</reference>
<proteinExistence type="predicted"/>
<keyword evidence="2" id="KW-1185">Reference proteome</keyword>
<protein>
    <submittedName>
        <fullName evidence="1">Uncharacterized protein</fullName>
    </submittedName>
</protein>
<dbReference type="Proteomes" id="UP001629235">
    <property type="component" value="Unassembled WGS sequence"/>
</dbReference>
<dbReference type="EMBL" id="JAQQDW010000314">
    <property type="protein sequence ID" value="MFM0109558.1"/>
    <property type="molecule type" value="Genomic_DNA"/>
</dbReference>
<name>A0ACC7NTC5_9BURK</name>
<evidence type="ECO:0000313" key="1">
    <source>
        <dbReference type="EMBL" id="MFM0109558.1"/>
    </source>
</evidence>
<accession>A0ACC7NTC5</accession>
<comment type="caution">
    <text evidence="1">The sequence shown here is derived from an EMBL/GenBank/DDBJ whole genome shotgun (WGS) entry which is preliminary data.</text>
</comment>
<sequence>WTKVGFVAIALSRPSPGDENCLFLKMEILGLPRQMQQARKKISKQVSTRIWENMGALAGSGLLERQATTDLPGVRLSRVLVNALMTRRIRKCEKRRLLPSKPVVSTGGTADTMVH</sequence>
<organism evidence="1 2">
    <name type="scientific">Paraburkholderia rhynchosiae</name>
    <dbReference type="NCBI Taxonomy" id="487049"/>
    <lineage>
        <taxon>Bacteria</taxon>
        <taxon>Pseudomonadati</taxon>
        <taxon>Pseudomonadota</taxon>
        <taxon>Betaproteobacteria</taxon>
        <taxon>Burkholderiales</taxon>
        <taxon>Burkholderiaceae</taxon>
        <taxon>Paraburkholderia</taxon>
    </lineage>
</organism>